<name>A0A3N4KD29_9PEZI</name>
<sequence length="162" mass="18435">MSAASIPTYFTTNADYKTWTLLAFLTAESAALETPIDTEIKRRLGDAWNSTLLHYANDAENPRRAGWAERLRREWKDVRDRLGGHTTPPTIKQHHHNNHNNHNNHQIIMNPRYDAHHSSPYQLLPPPPTNRSTTLPTMPFSYAGDLRSRCLLAIASVPSMTL</sequence>
<protein>
    <submittedName>
        <fullName evidence="2">Uncharacterized protein</fullName>
    </submittedName>
</protein>
<dbReference type="EMBL" id="ML119190">
    <property type="protein sequence ID" value="RPB07232.1"/>
    <property type="molecule type" value="Genomic_DNA"/>
</dbReference>
<proteinExistence type="predicted"/>
<reference evidence="2 3" key="1">
    <citation type="journal article" date="2018" name="Nat. Ecol. Evol.">
        <title>Pezizomycetes genomes reveal the molecular basis of ectomycorrhizal truffle lifestyle.</title>
        <authorList>
            <person name="Murat C."/>
            <person name="Payen T."/>
            <person name="Noel B."/>
            <person name="Kuo A."/>
            <person name="Morin E."/>
            <person name="Chen J."/>
            <person name="Kohler A."/>
            <person name="Krizsan K."/>
            <person name="Balestrini R."/>
            <person name="Da Silva C."/>
            <person name="Montanini B."/>
            <person name="Hainaut M."/>
            <person name="Levati E."/>
            <person name="Barry K.W."/>
            <person name="Belfiori B."/>
            <person name="Cichocki N."/>
            <person name="Clum A."/>
            <person name="Dockter R.B."/>
            <person name="Fauchery L."/>
            <person name="Guy J."/>
            <person name="Iotti M."/>
            <person name="Le Tacon F."/>
            <person name="Lindquist E.A."/>
            <person name="Lipzen A."/>
            <person name="Malagnac F."/>
            <person name="Mello A."/>
            <person name="Molinier V."/>
            <person name="Miyauchi S."/>
            <person name="Poulain J."/>
            <person name="Riccioni C."/>
            <person name="Rubini A."/>
            <person name="Sitrit Y."/>
            <person name="Splivallo R."/>
            <person name="Traeger S."/>
            <person name="Wang M."/>
            <person name="Zifcakova L."/>
            <person name="Wipf D."/>
            <person name="Zambonelli A."/>
            <person name="Paolocci F."/>
            <person name="Nowrousian M."/>
            <person name="Ottonello S."/>
            <person name="Baldrian P."/>
            <person name="Spatafora J.W."/>
            <person name="Henrissat B."/>
            <person name="Nagy L.G."/>
            <person name="Aury J.M."/>
            <person name="Wincker P."/>
            <person name="Grigoriev I.V."/>
            <person name="Bonfante P."/>
            <person name="Martin F.M."/>
        </authorList>
    </citation>
    <scope>NUCLEOTIDE SEQUENCE [LARGE SCALE GENOMIC DNA]</scope>
    <source>
        <strain evidence="2 3">CCBAS932</strain>
    </source>
</reference>
<evidence type="ECO:0000313" key="2">
    <source>
        <dbReference type="EMBL" id="RPB07232.1"/>
    </source>
</evidence>
<evidence type="ECO:0000256" key="1">
    <source>
        <dbReference type="SAM" id="MobiDB-lite"/>
    </source>
</evidence>
<dbReference type="InParanoid" id="A0A3N4KD29"/>
<gene>
    <name evidence="2" type="ORF">P167DRAFT_421568</name>
</gene>
<evidence type="ECO:0000313" key="3">
    <source>
        <dbReference type="Proteomes" id="UP000277580"/>
    </source>
</evidence>
<feature type="region of interest" description="Disordered" evidence="1">
    <location>
        <begin position="84"/>
        <end position="106"/>
    </location>
</feature>
<keyword evidence="3" id="KW-1185">Reference proteome</keyword>
<dbReference type="AlphaFoldDB" id="A0A3N4KD29"/>
<dbReference type="Proteomes" id="UP000277580">
    <property type="component" value="Unassembled WGS sequence"/>
</dbReference>
<organism evidence="2 3">
    <name type="scientific">Morchella conica CCBAS932</name>
    <dbReference type="NCBI Taxonomy" id="1392247"/>
    <lineage>
        <taxon>Eukaryota</taxon>
        <taxon>Fungi</taxon>
        <taxon>Dikarya</taxon>
        <taxon>Ascomycota</taxon>
        <taxon>Pezizomycotina</taxon>
        <taxon>Pezizomycetes</taxon>
        <taxon>Pezizales</taxon>
        <taxon>Morchellaceae</taxon>
        <taxon>Morchella</taxon>
    </lineage>
</organism>
<accession>A0A3N4KD29</accession>